<evidence type="ECO:0000313" key="3">
    <source>
        <dbReference type="Proteomes" id="UP000198414"/>
    </source>
</evidence>
<protein>
    <submittedName>
        <fullName evidence="2">Uncharacterized protein</fullName>
    </submittedName>
</protein>
<dbReference type="RefSeq" id="WP_180949792.1">
    <property type="nucleotide sequence ID" value="NZ_BCMI01000027.1"/>
</dbReference>
<dbReference type="EMBL" id="BCMI01000027">
    <property type="protein sequence ID" value="GAX06839.1"/>
    <property type="molecule type" value="Genomic_DNA"/>
</dbReference>
<evidence type="ECO:0000313" key="2">
    <source>
        <dbReference type="EMBL" id="GAX06839.1"/>
    </source>
</evidence>
<dbReference type="AlphaFoldDB" id="A0A1Z5IYU8"/>
<reference evidence="2 3" key="1">
    <citation type="submission" date="2015-11" db="EMBL/GenBank/DDBJ databases">
        <title>Draft genome sequences of new species of the genus Lactobacillus isolated from orchardgrass silage.</title>
        <authorList>
            <person name="Tohno M."/>
            <person name="Tanizawa Y."/>
            <person name="Arita M."/>
        </authorList>
    </citation>
    <scope>NUCLEOTIDE SEQUENCE [LARGE SCALE GENOMIC DNA]</scope>
    <source>
        <strain evidence="2 3">IWT25</strain>
    </source>
</reference>
<comment type="caution">
    <text evidence="2">The sequence shown here is derived from an EMBL/GenBank/DDBJ whole genome shotgun (WGS) entry which is preliminary data.</text>
</comment>
<gene>
    <name evidence="2" type="ORF">IWT25_02186</name>
</gene>
<organism evidence="2 3">
    <name type="scientific">Secundilactobacillus pentosiphilus</name>
    <dbReference type="NCBI Taxonomy" id="1714682"/>
    <lineage>
        <taxon>Bacteria</taxon>
        <taxon>Bacillati</taxon>
        <taxon>Bacillota</taxon>
        <taxon>Bacilli</taxon>
        <taxon>Lactobacillales</taxon>
        <taxon>Lactobacillaceae</taxon>
        <taxon>Secundilactobacillus</taxon>
    </lineage>
</organism>
<keyword evidence="1" id="KW-0812">Transmembrane</keyword>
<proteinExistence type="predicted"/>
<dbReference type="Proteomes" id="UP000198414">
    <property type="component" value="Unassembled WGS sequence"/>
</dbReference>
<evidence type="ECO:0000256" key="1">
    <source>
        <dbReference type="SAM" id="Phobius"/>
    </source>
</evidence>
<name>A0A1Z5IYU8_9LACO</name>
<sequence>MNANDYIFYGKCLVDGAIAIFTLAIAGGIGWMIHEAIKDPEDFFGTK</sequence>
<keyword evidence="1" id="KW-1133">Transmembrane helix</keyword>
<keyword evidence="1" id="KW-0472">Membrane</keyword>
<feature type="transmembrane region" description="Helical" evidence="1">
    <location>
        <begin position="12"/>
        <end position="33"/>
    </location>
</feature>
<accession>A0A1Z5IYU8</accession>